<dbReference type="GO" id="GO:0005886">
    <property type="term" value="C:plasma membrane"/>
    <property type="evidence" value="ECO:0007669"/>
    <property type="project" value="UniProtKB-SubCell"/>
</dbReference>
<dbReference type="InterPro" id="IPR002137">
    <property type="entry name" value="Beta-lactam_class-D_AS"/>
</dbReference>
<feature type="domain" description="Penicillin-binding protein dimerisation" evidence="12">
    <location>
        <begin position="177"/>
        <end position="339"/>
    </location>
</feature>
<evidence type="ECO:0000256" key="6">
    <source>
        <dbReference type="ARBA" id="ARBA00022801"/>
    </source>
</evidence>
<keyword evidence="10" id="KW-0812">Transmembrane</keyword>
<dbReference type="Proteomes" id="UP000198548">
    <property type="component" value="Unassembled WGS sequence"/>
</dbReference>
<keyword evidence="8 9" id="KW-0046">Antibiotic resistance</keyword>
<dbReference type="SUPFAM" id="SSF56519">
    <property type="entry name" value="Penicillin binding protein dimerisation domain"/>
    <property type="match status" value="1"/>
</dbReference>
<dbReference type="GO" id="GO:0017001">
    <property type="term" value="P:antibiotic catabolic process"/>
    <property type="evidence" value="ECO:0007669"/>
    <property type="project" value="InterPro"/>
</dbReference>
<evidence type="ECO:0000313" key="14">
    <source>
        <dbReference type="EMBL" id="GEK88294.1"/>
    </source>
</evidence>
<keyword evidence="6 9" id="KW-0378">Hydrolase</keyword>
<dbReference type="PANTHER" id="PTHR30627">
    <property type="entry name" value="PEPTIDOGLYCAN D,D-TRANSPEPTIDASE"/>
    <property type="match status" value="1"/>
</dbReference>
<comment type="similarity">
    <text evidence="3 9">Belongs to the class-D beta-lactamase family.</text>
</comment>
<feature type="transmembrane region" description="Helical" evidence="10">
    <location>
        <begin position="15"/>
        <end position="36"/>
    </location>
</feature>
<keyword evidence="5" id="KW-0732">Signal</keyword>
<dbReference type="InterPro" id="IPR007887">
    <property type="entry name" value="MecA_N"/>
</dbReference>
<evidence type="ECO:0000256" key="9">
    <source>
        <dbReference type="RuleBase" id="RU361140"/>
    </source>
</evidence>
<evidence type="ECO:0000313" key="16">
    <source>
        <dbReference type="Proteomes" id="UP000198548"/>
    </source>
</evidence>
<dbReference type="InterPro" id="IPR012338">
    <property type="entry name" value="Beta-lactam/transpept-like"/>
</dbReference>
<dbReference type="STRING" id="426703.SAMN04488100_1065"/>
<evidence type="ECO:0000259" key="11">
    <source>
        <dbReference type="Pfam" id="PF00905"/>
    </source>
</evidence>
<dbReference type="GO" id="GO:0046677">
    <property type="term" value="P:response to antibiotic"/>
    <property type="evidence" value="ECO:0007669"/>
    <property type="project" value="UniProtKB-UniRule"/>
</dbReference>
<evidence type="ECO:0000256" key="7">
    <source>
        <dbReference type="ARBA" id="ARBA00023136"/>
    </source>
</evidence>
<dbReference type="Pfam" id="PF03717">
    <property type="entry name" value="PBP_dimer"/>
    <property type="match status" value="1"/>
</dbReference>
<dbReference type="GO" id="GO:0071555">
    <property type="term" value="P:cell wall organization"/>
    <property type="evidence" value="ECO:0007669"/>
    <property type="project" value="TreeGrafter"/>
</dbReference>
<dbReference type="PROSITE" id="PS00337">
    <property type="entry name" value="BETA_LACTAMASE_D"/>
    <property type="match status" value="1"/>
</dbReference>
<dbReference type="Gene3D" id="3.30.1390.30">
    <property type="entry name" value="Penicillin-binding protein 2a, domain 3"/>
    <property type="match status" value="1"/>
</dbReference>
<dbReference type="Pfam" id="PF00905">
    <property type="entry name" value="Transpeptidase"/>
    <property type="match status" value="1"/>
</dbReference>
<proteinExistence type="inferred from homology"/>
<name>A0A1H7RVU3_9LACT</name>
<dbReference type="RefSeq" id="WP_091487096.1">
    <property type="nucleotide sequence ID" value="NZ_BJUX01000002.1"/>
</dbReference>
<dbReference type="EMBL" id="BJUX01000002">
    <property type="protein sequence ID" value="GEK88294.1"/>
    <property type="molecule type" value="Genomic_DNA"/>
</dbReference>
<comment type="subcellular location">
    <subcellularLocation>
        <location evidence="1">Cell membrane</location>
        <topology evidence="1">Single-pass membrane protein</topology>
    </subcellularLocation>
</comment>
<evidence type="ECO:0000313" key="15">
    <source>
        <dbReference type="EMBL" id="SEL64139.1"/>
    </source>
</evidence>
<protein>
    <recommendedName>
        <fullName evidence="4 9">Beta-lactamase</fullName>
        <ecNumber evidence="4 9">3.5.2.6</ecNumber>
    </recommendedName>
</protein>
<evidence type="ECO:0000259" key="12">
    <source>
        <dbReference type="Pfam" id="PF03717"/>
    </source>
</evidence>
<dbReference type="Pfam" id="PF05223">
    <property type="entry name" value="MecA_N"/>
    <property type="match status" value="1"/>
</dbReference>
<evidence type="ECO:0000313" key="17">
    <source>
        <dbReference type="Proteomes" id="UP000321425"/>
    </source>
</evidence>
<dbReference type="GO" id="GO:0071972">
    <property type="term" value="F:peptidoglycan L,D-transpeptidase activity"/>
    <property type="evidence" value="ECO:0007669"/>
    <property type="project" value="TreeGrafter"/>
</dbReference>
<gene>
    <name evidence="14" type="ORF">APU01nite_03330</name>
    <name evidence="15" type="ORF">SAMN04488100_1065</name>
</gene>
<feature type="domain" description="Penicillin-binding protein transpeptidase" evidence="11">
    <location>
        <begin position="372"/>
        <end position="663"/>
    </location>
</feature>
<dbReference type="Gene3D" id="3.40.710.10">
    <property type="entry name" value="DD-peptidase/beta-lactamase superfamily"/>
    <property type="match status" value="1"/>
</dbReference>
<dbReference type="SUPFAM" id="SSF56601">
    <property type="entry name" value="beta-lactamase/transpeptidase-like"/>
    <property type="match status" value="1"/>
</dbReference>
<evidence type="ECO:0000256" key="10">
    <source>
        <dbReference type="SAM" id="Phobius"/>
    </source>
</evidence>
<keyword evidence="7 10" id="KW-0472">Membrane</keyword>
<keyword evidence="14" id="KW-0121">Carboxypeptidase</keyword>
<evidence type="ECO:0000256" key="5">
    <source>
        <dbReference type="ARBA" id="ARBA00022729"/>
    </source>
</evidence>
<sequence length="685" mass="76046">MKNNKQQRKASNKKVFGIAAGIAVLILISVSGYFYYRNWKEEQLAIERREEVEALVDEYLDAKSSTRFEEYVDTLEEESISAEGYTSQELAERYETVFQAIGVDALDIANREILYDEEADTYAFRYTALMTTVLGETETMAYQAEISETEEAKAVQWDHSLFFPDMEEGDTVSLSYTEPKRGSIYDRDGNMLAGEGEAYEAGLYPAVLGEGDQREERLAEISETFDVSVDTLERLLSQNWVTEESLVPFKVVDTGETPEVPGVLYQQTTDRLYPLGEAAAHLIGYVGDVSAEDIENDPKLQSGQVIGKGGLEYRFDQELRGKMGGQIALVDSDGEVKEVIVEREKQDGESLTLTISSAIQSELFAAFDSEPGAASLMDPASGELLALASSPSYDPQLFARGISVEEYNAYVEDEGQPFLNRFTARYAPGSTFKILSSLVLLESGTTTPDEVNTIEGLNWSPEIEAFGNREITRVNDSVTEVDLTDALVYSDNIYFAMEALEMGTEDFVERLSQFPFGESFDLPLTMEPAQLANDNEINDVTLLADTAYGQGEILMSTLHQQTFYSPVLNEGTLIYPKLLQEEAEVETEQIVSSENAELVRDLLVQTVTDPNGTSHALDQLDYTVGAKTGTAEIAGEEENETNGFLYVFDEENTSYSFVGYLEGQKSGDVIDRFVPFFSSVPTLME</sequence>
<dbReference type="Gene3D" id="3.90.1310.10">
    <property type="entry name" value="Penicillin-binding protein 2a (Domain 2)"/>
    <property type="match status" value="1"/>
</dbReference>
<dbReference type="InterPro" id="IPR036138">
    <property type="entry name" value="PBP_dimer_sf"/>
</dbReference>
<comment type="catalytic activity">
    <reaction evidence="9">
        <text>a beta-lactam + H2O = a substituted beta-amino acid</text>
        <dbReference type="Rhea" id="RHEA:20401"/>
        <dbReference type="ChEBI" id="CHEBI:15377"/>
        <dbReference type="ChEBI" id="CHEBI:35627"/>
        <dbReference type="ChEBI" id="CHEBI:140347"/>
        <dbReference type="EC" id="3.5.2.6"/>
    </reaction>
</comment>
<reference evidence="14 17" key="2">
    <citation type="submission" date="2019-07" db="EMBL/GenBank/DDBJ databases">
        <title>Whole genome shotgun sequence of Alkalibacterium putridalgicola NBRC 103243.</title>
        <authorList>
            <person name="Hosoyama A."/>
            <person name="Uohara A."/>
            <person name="Ohji S."/>
            <person name="Ichikawa N."/>
        </authorList>
    </citation>
    <scope>NUCLEOTIDE SEQUENCE [LARGE SCALE GENOMIC DNA]</scope>
    <source>
        <strain evidence="14 17">NBRC 103243</strain>
    </source>
</reference>
<dbReference type="GO" id="GO:0008658">
    <property type="term" value="F:penicillin binding"/>
    <property type="evidence" value="ECO:0007669"/>
    <property type="project" value="InterPro"/>
</dbReference>
<keyword evidence="17" id="KW-1185">Reference proteome</keyword>
<dbReference type="AlphaFoldDB" id="A0A1H7RVU3"/>
<reference evidence="15 16" key="1">
    <citation type="submission" date="2016-10" db="EMBL/GenBank/DDBJ databases">
        <authorList>
            <person name="de Groot N.N."/>
        </authorList>
    </citation>
    <scope>NUCLEOTIDE SEQUENCE [LARGE SCALE GENOMIC DNA]</scope>
    <source>
        <strain evidence="15 16">DSM 19182</strain>
    </source>
</reference>
<comment type="similarity">
    <text evidence="2">Belongs to the transpeptidase family.</text>
</comment>
<dbReference type="EC" id="3.5.2.6" evidence="4 9"/>
<evidence type="ECO:0000256" key="3">
    <source>
        <dbReference type="ARBA" id="ARBA00007898"/>
    </source>
</evidence>
<dbReference type="Gene3D" id="3.10.450.100">
    <property type="entry name" value="NTF2-like, domain 1"/>
    <property type="match status" value="1"/>
</dbReference>
<dbReference type="GO" id="GO:0008800">
    <property type="term" value="F:beta-lactamase activity"/>
    <property type="evidence" value="ECO:0007669"/>
    <property type="project" value="UniProtKB-UniRule"/>
</dbReference>
<dbReference type="Proteomes" id="UP000321425">
    <property type="component" value="Unassembled WGS sequence"/>
</dbReference>
<accession>A0A1H7RVU3</accession>
<dbReference type="EMBL" id="FOBL01000006">
    <property type="protein sequence ID" value="SEL64139.1"/>
    <property type="molecule type" value="Genomic_DNA"/>
</dbReference>
<dbReference type="OrthoDB" id="9766847at2"/>
<dbReference type="InterPro" id="IPR001460">
    <property type="entry name" value="PCN-bd_Tpept"/>
</dbReference>
<dbReference type="InterPro" id="IPR050515">
    <property type="entry name" value="Beta-lactam/transpept"/>
</dbReference>
<dbReference type="SUPFAM" id="SSF54427">
    <property type="entry name" value="NTF2-like"/>
    <property type="match status" value="1"/>
</dbReference>
<evidence type="ECO:0000256" key="1">
    <source>
        <dbReference type="ARBA" id="ARBA00004162"/>
    </source>
</evidence>
<organism evidence="15 16">
    <name type="scientific">Alkalibacterium putridalgicola</name>
    <dbReference type="NCBI Taxonomy" id="426703"/>
    <lineage>
        <taxon>Bacteria</taxon>
        <taxon>Bacillati</taxon>
        <taxon>Bacillota</taxon>
        <taxon>Bacilli</taxon>
        <taxon>Lactobacillales</taxon>
        <taxon>Carnobacteriaceae</taxon>
        <taxon>Alkalibacterium</taxon>
    </lineage>
</organism>
<dbReference type="InterPro" id="IPR005311">
    <property type="entry name" value="PBP_dimer"/>
</dbReference>
<evidence type="ECO:0000256" key="2">
    <source>
        <dbReference type="ARBA" id="ARBA00007171"/>
    </source>
</evidence>
<evidence type="ECO:0000256" key="8">
    <source>
        <dbReference type="ARBA" id="ARBA00023251"/>
    </source>
</evidence>
<dbReference type="PANTHER" id="PTHR30627:SF25">
    <property type="entry name" value="PENICILLIN-BINDING PROTEIN 3"/>
    <property type="match status" value="1"/>
</dbReference>
<evidence type="ECO:0000256" key="4">
    <source>
        <dbReference type="ARBA" id="ARBA00012865"/>
    </source>
</evidence>
<keyword evidence="14" id="KW-0645">Protease</keyword>
<evidence type="ECO:0000259" key="13">
    <source>
        <dbReference type="Pfam" id="PF05223"/>
    </source>
</evidence>
<feature type="domain" description="NTF2-like N-terminal transpeptidase" evidence="13">
    <location>
        <begin position="55"/>
        <end position="170"/>
    </location>
</feature>
<dbReference type="InterPro" id="IPR032710">
    <property type="entry name" value="NTF2-like_dom_sf"/>
</dbReference>
<keyword evidence="10" id="KW-1133">Transmembrane helix</keyword>